<keyword evidence="1" id="KW-0378">Hydrolase</keyword>
<dbReference type="InterPro" id="IPR036116">
    <property type="entry name" value="FN3_sf"/>
</dbReference>
<keyword evidence="4" id="KW-0472">Membrane</keyword>
<keyword evidence="1" id="KW-0326">Glycosidase</keyword>
<dbReference type="SMART" id="SM00060">
    <property type="entry name" value="FN3"/>
    <property type="match status" value="4"/>
</dbReference>
<evidence type="ECO:0000256" key="1">
    <source>
        <dbReference type="ARBA" id="ARBA00023295"/>
    </source>
</evidence>
<proteinExistence type="predicted"/>
<evidence type="ECO:0000256" key="2">
    <source>
        <dbReference type="ARBA" id="ARBA00023326"/>
    </source>
</evidence>
<dbReference type="InterPro" id="IPR003961">
    <property type="entry name" value="FN3_dom"/>
</dbReference>
<name>A0ABP9FB85_9ACTN</name>
<gene>
    <name evidence="6" type="ORF">GCM10025789_15300</name>
</gene>
<keyword evidence="4" id="KW-1133">Transmembrane helix</keyword>
<feature type="domain" description="Fibronectin type-III" evidence="5">
    <location>
        <begin position="1608"/>
        <end position="1716"/>
    </location>
</feature>
<keyword evidence="4" id="KW-0812">Transmembrane</keyword>
<dbReference type="RefSeq" id="WP_345581408.1">
    <property type="nucleotide sequence ID" value="NZ_BAABLV010000024.1"/>
</dbReference>
<comment type="caution">
    <text evidence="6">The sequence shown here is derived from an EMBL/GenBank/DDBJ whole genome shotgun (WGS) entry which is preliminary data.</text>
</comment>
<keyword evidence="7" id="KW-1185">Reference proteome</keyword>
<protein>
    <submittedName>
        <fullName evidence="6">Ig-like domain-containing protein</fullName>
    </submittedName>
</protein>
<accession>A0ABP9FB85</accession>
<dbReference type="PROSITE" id="PS50853">
    <property type="entry name" value="FN3"/>
    <property type="match status" value="1"/>
</dbReference>
<feature type="compositionally biased region" description="Basic and acidic residues" evidence="3">
    <location>
        <begin position="406"/>
        <end position="417"/>
    </location>
</feature>
<keyword evidence="2" id="KW-0624">Polysaccharide degradation</keyword>
<organism evidence="6 7">
    <name type="scientific">Tessaracoccus lubricantis</name>
    <dbReference type="NCBI Taxonomy" id="545543"/>
    <lineage>
        <taxon>Bacteria</taxon>
        <taxon>Bacillati</taxon>
        <taxon>Actinomycetota</taxon>
        <taxon>Actinomycetes</taxon>
        <taxon>Propionibacteriales</taxon>
        <taxon>Propionibacteriaceae</taxon>
        <taxon>Tessaracoccus</taxon>
    </lineage>
</organism>
<evidence type="ECO:0000313" key="7">
    <source>
        <dbReference type="Proteomes" id="UP001501521"/>
    </source>
</evidence>
<evidence type="ECO:0000313" key="6">
    <source>
        <dbReference type="EMBL" id="GAA4898367.1"/>
    </source>
</evidence>
<sequence>MTDVDLGQTRQAARPIRIIARFLRRSWQAILVVVLAIALGVAAYLSPGLVQADVHLDEGMVFVGKRDGSLMGTVNAQIDELSAATPTGDSQFQLYQHQDDVQAFLPQSSNLHPYLPGRNILERATKMPPNAVVQQVEGSMLVYDQENGRVWYGTLDDMLDVDFLRDKPNLEVGEFGVATLTVDGDAIGLNPNTQTLVRLEGEAVVTTPVPIAFDAERRNFEISAVGDNAVVLDRNRGQIWVEGMPKAFAISGQSQALLLPPVADVLGGEDGARALFANAAGLGAITPDGFRSMSGNIRMVPVRPVQVAGCLYGAFYGGPGEGTFVKRCKGEEPVVTELEHLTTDGTSLQFQVNRTTVALNDMANGTVWLVDKGTVILPEDWSDVRPVVEREDSEYTEGDPTVLPERTPDNRPPIAKDDRLGARAGAATVLPVLDNDTDPDGDLLTISVPNDLQLDGATVQPVRGGAGLQITIDPSATGELAVPYIIDDGRDGTATATAHVTVHPAEPGAGNQPPVLRGKVDADVPAPQPLRVTMGDADVTYRALLDWRDPEGDPLVLVKAWMDPQFDDIVQFRPNGEITYTDVGTSFGLKTIHVEVADRHGNSTTDELQVMVHEEVIPPTTYGDFATTMQGESVTVEPLANDIRAINLTEVDAGDCTECVETSLADNRFTFTSDAVGAHYVKYSVNNGASGLVRVDVLPSLTNRPPVPVDDVAHLPAMGSVTIDPLLNDTDPDGDVLVIQTITDVPPTLNVTMERRTLLTIEATADLTGTEKFYYHVSDGSESRRGTIQVVATEASGQIGPRVEDDTLRVRAGATGSVKVLENDTSPDGRDLTIAPELVDNPFGDDAWVEGDTVRVSVPAGSPPGVSQVRYRAVDSTGEATDGIVRVTVVSEEASNAEPPQPRQVIDRVLAGTTTRIPIPLDGIDPQGDAVRLVGLGSIPSHGRVLKVGERYFEYEAFLASAGTDTFSYVVVDSHGVEARGEVRIGVAQPSKTNNKPIAVMDEISTRPGRQVQLDPLANDYDLDGDPIKFASEEPARMRDDIPVQLVDDRELVLTAPEEEGDYDGTYDIVDLRGEPNSGLIRLTVDEDAPLLPPVARDDLVDVAQLAEQQYVEIDPLANDYDPDGPREALTVELPGEDPDDDLAPRITEEGKVSIGVRDTMQQVRYVAVDEEGLGTSAVITVPGRGDVAPTLKDPSLEMTVRAGENLQITINEVVQGTDGREVELANVEHISARPDVAGSAVAVGNGVVEFQPLLQYQGPAAVVFEVRDVLPASETSTPRSAFISIPVTVLRARVSGSQNPNDPDYFVNQPPVLLTQNPVLEVGAAEEEQSIDVTAFFRDPEGDSIRLLERPRQIRGDAPIQWEERGNRIVARALDTARKGQSIVLSGRVLDGSVDANEAPFELTILVVASRFQKVSAKEVVVEVNAGSSLPVPVLGDNVVSYLPHDKQVFLEGARLVSGGGSVTADTGSGTVTVAPAPGWHGTMVVSYSVNDALRDPDRVVNGVIQVRVRDVPGQPGHPYDIMPGDGTVTFKYNSTGTGGDNAANVTGTALATGAGAPPAEGTCSRGICTIRGLQNGRAYTATVTEHNSVGPSEMSLPSALFYPDAKLLPPQVVQAATGDRGLTVSWVHNRITDSANGSSRVRGYRIHRYVAGVEQPDSPKEVGADSRAYWWGNLTNGQTSQFRVQALSDHAVVAQAGNFDSDPSELSNAEYPVGAPTGSITVTPTTIQDDIGGGFRVSFDTSQVDANGDPSISQYRVVPVTSGNRERTDRQAVVVNTGATTLQTTIHGMGTEATQFRVYATNRHSEVALGISPTPMVSWARPKITALEVTPGDGQLTVSVSHSMPRNSPGVVQYSVGDGWAQLPADGVIAPLVNGRLYQVQVKAVLDSMESAVETRTGLRPKGARPTPPSVASYYALDANTVRATLGGDLNDWEATNGWDPNSFEFCYGGGLRCSWTKERSGPVPYGEQVIRWRAGGQTFDSPGPIPSNASPPEEPWLDSSGRLSYRFSYLGSNSQCVAVFSRGGDSDTVTQNPSGDGVIYQPPIATTVQGDPVTVTPSPSEPGGPTPDPVVSQPPPEQANDVVVTCDINSTSLRWKLK</sequence>
<dbReference type="SUPFAM" id="SSF49265">
    <property type="entry name" value="Fibronectin type III"/>
    <property type="match status" value="1"/>
</dbReference>
<feature type="transmembrane region" description="Helical" evidence="4">
    <location>
        <begin position="27"/>
        <end position="45"/>
    </location>
</feature>
<feature type="compositionally biased region" description="Pro residues" evidence="3">
    <location>
        <begin position="2062"/>
        <end position="2080"/>
    </location>
</feature>
<feature type="region of interest" description="Disordered" evidence="3">
    <location>
        <begin position="2053"/>
        <end position="2083"/>
    </location>
</feature>
<dbReference type="Proteomes" id="UP001501521">
    <property type="component" value="Unassembled WGS sequence"/>
</dbReference>
<evidence type="ECO:0000256" key="4">
    <source>
        <dbReference type="SAM" id="Phobius"/>
    </source>
</evidence>
<keyword evidence="2" id="KW-0119">Carbohydrate metabolism</keyword>
<evidence type="ECO:0000259" key="5">
    <source>
        <dbReference type="PROSITE" id="PS50853"/>
    </source>
</evidence>
<feature type="region of interest" description="Disordered" evidence="3">
    <location>
        <begin position="390"/>
        <end position="417"/>
    </location>
</feature>
<dbReference type="Pfam" id="PF17963">
    <property type="entry name" value="Big_9"/>
    <property type="match status" value="5"/>
</dbReference>
<dbReference type="EMBL" id="BAABLV010000024">
    <property type="protein sequence ID" value="GAA4898367.1"/>
    <property type="molecule type" value="Genomic_DNA"/>
</dbReference>
<reference evidence="7" key="1">
    <citation type="journal article" date="2019" name="Int. J. Syst. Evol. Microbiol.">
        <title>The Global Catalogue of Microorganisms (GCM) 10K type strain sequencing project: providing services to taxonomists for standard genome sequencing and annotation.</title>
        <authorList>
            <consortium name="The Broad Institute Genomics Platform"/>
            <consortium name="The Broad Institute Genome Sequencing Center for Infectious Disease"/>
            <person name="Wu L."/>
            <person name="Ma J."/>
        </authorList>
    </citation>
    <scope>NUCLEOTIDE SEQUENCE [LARGE SCALE GENOMIC DNA]</scope>
    <source>
        <strain evidence="7">JCM 19125</strain>
    </source>
</reference>
<evidence type="ECO:0000256" key="3">
    <source>
        <dbReference type="SAM" id="MobiDB-lite"/>
    </source>
</evidence>